<evidence type="ECO:0000313" key="3">
    <source>
        <dbReference type="EMBL" id="QDT72901.1"/>
    </source>
</evidence>
<feature type="chain" id="PRO_5022144943" description="PEP-CTERM protein-sorting domain-containing protein" evidence="2">
    <location>
        <begin position="27"/>
        <end position="277"/>
    </location>
</feature>
<dbReference type="AlphaFoldDB" id="A0A517TX00"/>
<evidence type="ECO:0000256" key="1">
    <source>
        <dbReference type="SAM" id="Phobius"/>
    </source>
</evidence>
<sequence length="277" mass="28966" precursor="true">MKKNLKNAALALGLALLAALPATLKAAEHNYYVTVDGRPTLTSGTYAGLGNPNSGRLTLLYAHWNDDTPSSNHFHGIGVYSLTGPVDAPIVADTNGNNRLPETYTGQAPLTLKPGSGAFAGKLVSGENGEHYSDLSLYSIHDLAAAATLNPTSPQGYMYNSNAGYKNTPMTGLNLALEIVSISPGLNLGQAGLNQSGDRLAIGGEASWPFEPVFWTAENAAPGNYSASLRLVDQANVFGSSGTFHVDFAVVPEPASVGMALIAGLGFVVATYRWRRG</sequence>
<evidence type="ECO:0000313" key="4">
    <source>
        <dbReference type="Proteomes" id="UP000317909"/>
    </source>
</evidence>
<reference evidence="3 4" key="1">
    <citation type="submission" date="2019-02" db="EMBL/GenBank/DDBJ databases">
        <title>Deep-cultivation of Planctomycetes and their phenomic and genomic characterization uncovers novel biology.</title>
        <authorList>
            <person name="Wiegand S."/>
            <person name="Jogler M."/>
            <person name="Boedeker C."/>
            <person name="Pinto D."/>
            <person name="Vollmers J."/>
            <person name="Rivas-Marin E."/>
            <person name="Kohn T."/>
            <person name="Peeters S.H."/>
            <person name="Heuer A."/>
            <person name="Rast P."/>
            <person name="Oberbeckmann S."/>
            <person name="Bunk B."/>
            <person name="Jeske O."/>
            <person name="Meyerdierks A."/>
            <person name="Storesund J.E."/>
            <person name="Kallscheuer N."/>
            <person name="Luecker S."/>
            <person name="Lage O.M."/>
            <person name="Pohl T."/>
            <person name="Merkel B.J."/>
            <person name="Hornburger P."/>
            <person name="Mueller R.-W."/>
            <person name="Bruemmer F."/>
            <person name="Labrenz M."/>
            <person name="Spormann A.M."/>
            <person name="Op den Camp H."/>
            <person name="Overmann J."/>
            <person name="Amann R."/>
            <person name="Jetten M.S.M."/>
            <person name="Mascher T."/>
            <person name="Medema M.H."/>
            <person name="Devos D.P."/>
            <person name="Kaster A.-K."/>
            <person name="Ovreas L."/>
            <person name="Rohde M."/>
            <person name="Galperin M.Y."/>
            <person name="Jogler C."/>
        </authorList>
    </citation>
    <scope>NUCLEOTIDE SEQUENCE [LARGE SCALE GENOMIC DNA]</scope>
    <source>
        <strain evidence="3 4">I41</strain>
    </source>
</reference>
<keyword evidence="1" id="KW-0812">Transmembrane</keyword>
<proteinExistence type="predicted"/>
<name>A0A517TX00_9BACT</name>
<dbReference type="NCBIfam" id="NF040463">
    <property type="entry name" value="all3515_fam"/>
    <property type="match status" value="1"/>
</dbReference>
<feature type="signal peptide" evidence="2">
    <location>
        <begin position="1"/>
        <end position="26"/>
    </location>
</feature>
<protein>
    <recommendedName>
        <fullName evidence="5">PEP-CTERM protein-sorting domain-containing protein</fullName>
    </recommendedName>
</protein>
<organism evidence="3 4">
    <name type="scientific">Lacipirellula limnantheis</name>
    <dbReference type="NCBI Taxonomy" id="2528024"/>
    <lineage>
        <taxon>Bacteria</taxon>
        <taxon>Pseudomonadati</taxon>
        <taxon>Planctomycetota</taxon>
        <taxon>Planctomycetia</taxon>
        <taxon>Pirellulales</taxon>
        <taxon>Lacipirellulaceae</taxon>
        <taxon>Lacipirellula</taxon>
    </lineage>
</organism>
<keyword evidence="4" id="KW-1185">Reference proteome</keyword>
<dbReference type="KEGG" id="llh:I41_20860"/>
<evidence type="ECO:0008006" key="5">
    <source>
        <dbReference type="Google" id="ProtNLM"/>
    </source>
</evidence>
<keyword evidence="2" id="KW-0732">Signal</keyword>
<dbReference type="Proteomes" id="UP000317909">
    <property type="component" value="Chromosome"/>
</dbReference>
<feature type="transmembrane region" description="Helical" evidence="1">
    <location>
        <begin position="255"/>
        <end position="274"/>
    </location>
</feature>
<keyword evidence="1" id="KW-1133">Transmembrane helix</keyword>
<keyword evidence="1" id="KW-0472">Membrane</keyword>
<dbReference type="OrthoDB" id="483240at2"/>
<evidence type="ECO:0000256" key="2">
    <source>
        <dbReference type="SAM" id="SignalP"/>
    </source>
</evidence>
<dbReference type="EMBL" id="CP036339">
    <property type="protein sequence ID" value="QDT72901.1"/>
    <property type="molecule type" value="Genomic_DNA"/>
</dbReference>
<accession>A0A517TX00</accession>
<dbReference type="RefSeq" id="WP_145432420.1">
    <property type="nucleotide sequence ID" value="NZ_CP036339.1"/>
</dbReference>
<gene>
    <name evidence="3" type="ORF">I41_20860</name>
</gene>